<proteinExistence type="predicted"/>
<dbReference type="Pfam" id="PF01494">
    <property type="entry name" value="FAD_binding_3"/>
    <property type="match status" value="1"/>
</dbReference>
<evidence type="ECO:0000313" key="4">
    <source>
        <dbReference type="EMBL" id="MBW7457074.1"/>
    </source>
</evidence>
<organism evidence="4 5">
    <name type="scientific">Paenibacillus sepulcri</name>
    <dbReference type="NCBI Taxonomy" id="359917"/>
    <lineage>
        <taxon>Bacteria</taxon>
        <taxon>Bacillati</taxon>
        <taxon>Bacillota</taxon>
        <taxon>Bacilli</taxon>
        <taxon>Bacillales</taxon>
        <taxon>Paenibacillaceae</taxon>
        <taxon>Paenibacillus</taxon>
    </lineage>
</organism>
<keyword evidence="5" id="KW-1185">Reference proteome</keyword>
<protein>
    <submittedName>
        <fullName evidence="4">FAD-dependent monooxygenase</fullName>
    </submittedName>
</protein>
<feature type="non-terminal residue" evidence="4">
    <location>
        <position position="180"/>
    </location>
</feature>
<dbReference type="InterPro" id="IPR002938">
    <property type="entry name" value="FAD-bd"/>
</dbReference>
<comment type="caution">
    <text evidence="4">The sequence shown here is derived from an EMBL/GenBank/DDBJ whole genome shotgun (WGS) entry which is preliminary data.</text>
</comment>
<dbReference type="PANTHER" id="PTHR43476:SF4">
    <property type="entry name" value="BLR0106 PROTEIN"/>
    <property type="match status" value="1"/>
</dbReference>
<keyword evidence="2" id="KW-0520">NAD</keyword>
<keyword evidence="1" id="KW-0560">Oxidoreductase</keyword>
<dbReference type="Proteomes" id="UP001519887">
    <property type="component" value="Unassembled WGS sequence"/>
</dbReference>
<gene>
    <name evidence="4" type="ORF">K0U00_23845</name>
</gene>
<dbReference type="GO" id="GO:0004497">
    <property type="term" value="F:monooxygenase activity"/>
    <property type="evidence" value="ECO:0007669"/>
    <property type="project" value="UniProtKB-KW"/>
</dbReference>
<evidence type="ECO:0000256" key="2">
    <source>
        <dbReference type="ARBA" id="ARBA00023027"/>
    </source>
</evidence>
<dbReference type="Gene3D" id="3.50.50.60">
    <property type="entry name" value="FAD/NAD(P)-binding domain"/>
    <property type="match status" value="1"/>
</dbReference>
<dbReference type="EMBL" id="JAHZIK010000742">
    <property type="protein sequence ID" value="MBW7457074.1"/>
    <property type="molecule type" value="Genomic_DNA"/>
</dbReference>
<accession>A0ABS7C874</accession>
<dbReference type="PRINTS" id="PR00420">
    <property type="entry name" value="RNGMNOXGNASE"/>
</dbReference>
<dbReference type="InterPro" id="IPR050631">
    <property type="entry name" value="PheA/TfdB_FAD_monoxygenase"/>
</dbReference>
<evidence type="ECO:0000259" key="3">
    <source>
        <dbReference type="Pfam" id="PF01494"/>
    </source>
</evidence>
<dbReference type="InterPro" id="IPR036188">
    <property type="entry name" value="FAD/NAD-bd_sf"/>
</dbReference>
<feature type="domain" description="FAD-binding" evidence="3">
    <location>
        <begin position="3"/>
        <end position="175"/>
    </location>
</feature>
<name>A0ABS7C874_9BACL</name>
<keyword evidence="4" id="KW-0503">Monooxygenase</keyword>
<evidence type="ECO:0000256" key="1">
    <source>
        <dbReference type="ARBA" id="ARBA00023002"/>
    </source>
</evidence>
<dbReference type="PANTHER" id="PTHR43476">
    <property type="entry name" value="3-(3-HYDROXY-PHENYL)PROPIONATE/3-HYDROXYCINNAMIC ACID HYDROXYLASE"/>
    <property type="match status" value="1"/>
</dbReference>
<evidence type="ECO:0000313" key="5">
    <source>
        <dbReference type="Proteomes" id="UP001519887"/>
    </source>
</evidence>
<sequence>MDFEVIIAGGGPVGMLLAAELALADVKVCVLERLRENLPYSRALTVHPRTLEILDMRGLKTKLLQKGTPISRGHFAGLDTPLDFSVLDSSSNYTLFLPEIETEKQLEEHARSLGVEIRREEEVVSVRQDEYGTRVVSNGPSGVSELTAAYIVGADGAGSLVRKQAGIPLSGTDSAFTAML</sequence>
<dbReference type="SUPFAM" id="SSF51905">
    <property type="entry name" value="FAD/NAD(P)-binding domain"/>
    <property type="match status" value="1"/>
</dbReference>
<reference evidence="4 5" key="1">
    <citation type="submission" date="2021-07" db="EMBL/GenBank/DDBJ databases">
        <title>Paenibacillus radiodurans sp. nov., isolated from the southeastern edge of Tengger Desert.</title>
        <authorList>
            <person name="Zhang G."/>
        </authorList>
    </citation>
    <scope>NUCLEOTIDE SEQUENCE [LARGE SCALE GENOMIC DNA]</scope>
    <source>
        <strain evidence="4 5">CCM 7311</strain>
    </source>
</reference>